<accession>A0ABV6CVW9</accession>
<evidence type="ECO:0008006" key="3">
    <source>
        <dbReference type="Google" id="ProtNLM"/>
    </source>
</evidence>
<dbReference type="EMBL" id="JBHLWK010000013">
    <property type="protein sequence ID" value="MFC0204857.1"/>
    <property type="molecule type" value="Genomic_DNA"/>
</dbReference>
<evidence type="ECO:0000313" key="2">
    <source>
        <dbReference type="Proteomes" id="UP001589798"/>
    </source>
</evidence>
<gene>
    <name evidence="1" type="ORF">ACFFJC_11290</name>
</gene>
<proteinExistence type="predicted"/>
<dbReference type="InterPro" id="IPR058988">
    <property type="entry name" value="IpaJ"/>
</dbReference>
<comment type="caution">
    <text evidence="1">The sequence shown here is derived from an EMBL/GenBank/DDBJ whole genome shotgun (WGS) entry which is preliminary data.</text>
</comment>
<dbReference type="Proteomes" id="UP001589798">
    <property type="component" value="Unassembled WGS sequence"/>
</dbReference>
<protein>
    <recommendedName>
        <fullName evidence="3">Peptidase C39-like domain-containing protein</fullName>
    </recommendedName>
</protein>
<dbReference type="Pfam" id="PF25855">
    <property type="entry name" value="IpaJ_protease"/>
    <property type="match status" value="1"/>
</dbReference>
<evidence type="ECO:0000313" key="1">
    <source>
        <dbReference type="EMBL" id="MFC0204857.1"/>
    </source>
</evidence>
<sequence>MRYQQQYANSCGAVALMCALDELGVTQYPEAVQWGGGTGPGGGPFQANTQAEMRIYGQVGTGVSQRLCDRGYSMPAQLAMMAHTFGLPLPTVYVTPGIYGTMLTTFYKNAMENAQALGIPVVQGARPPLQPWQRALRVVAVMKVVGLHYVLERPDGSFMDPGDGQDFASFAQLNSSWLKSYADTGISILLTSEWHALEPLL</sequence>
<reference evidence="1 2" key="1">
    <citation type="submission" date="2024-09" db="EMBL/GenBank/DDBJ databases">
        <authorList>
            <person name="Sun Q."/>
            <person name="Mori K."/>
        </authorList>
    </citation>
    <scope>NUCLEOTIDE SEQUENCE [LARGE SCALE GENOMIC DNA]</scope>
    <source>
        <strain evidence="1 2">CCM 7706</strain>
    </source>
</reference>
<organism evidence="1 2">
    <name type="scientific">Novosphingobium soli</name>
    <dbReference type="NCBI Taxonomy" id="574956"/>
    <lineage>
        <taxon>Bacteria</taxon>
        <taxon>Pseudomonadati</taxon>
        <taxon>Pseudomonadota</taxon>
        <taxon>Alphaproteobacteria</taxon>
        <taxon>Sphingomonadales</taxon>
        <taxon>Sphingomonadaceae</taxon>
        <taxon>Novosphingobium</taxon>
    </lineage>
</organism>
<keyword evidence="2" id="KW-1185">Reference proteome</keyword>
<name>A0ABV6CVW9_9SPHN</name>
<dbReference type="RefSeq" id="WP_379487618.1">
    <property type="nucleotide sequence ID" value="NZ_JBHLWK010000013.1"/>
</dbReference>